<proteinExistence type="predicted"/>
<dbReference type="AlphaFoldDB" id="A0A9X4MEP9"/>
<accession>A0A9X4MEP9</accession>
<organism evidence="1 2">
    <name type="scientific">Pseudanabaena catenata USMAC16</name>
    <dbReference type="NCBI Taxonomy" id="1855837"/>
    <lineage>
        <taxon>Bacteria</taxon>
        <taxon>Bacillati</taxon>
        <taxon>Cyanobacteriota</taxon>
        <taxon>Cyanophyceae</taxon>
        <taxon>Pseudanabaenales</taxon>
        <taxon>Pseudanabaenaceae</taxon>
        <taxon>Pseudanabaena</taxon>
    </lineage>
</organism>
<comment type="caution">
    <text evidence="1">The sequence shown here is derived from an EMBL/GenBank/DDBJ whole genome shotgun (WGS) entry which is preliminary data.</text>
</comment>
<sequence length="297" mass="34536">MKIGYSMLLGEYMDAVHIEYEDCKGFQIVCPSCYEAIFKVVRNSISETGTIDYLSHYSTSRSYEAECELRSKNLSSVERENHNSISRNQRLRYFLAVLQEMIAEDPIYSHGYKKPHKKLNLSEALKYFRSGLFSHCQKQSFSQEEFNLISDEYISHVEIVGGTVKTDFSISVQKRIAYDVWKHLVSDRKHRNFDFLFNHGYITLIGRIANSKNVRDWVPEEEYIIQCLIEIVESKKSRGMQILGEMLHTPVGTKFAIEGSDFLSKTSSEIMHEMVGTLISLPYFSYLEKHQQKNTRN</sequence>
<gene>
    <name evidence="1" type="ORF">FEV09_18005</name>
</gene>
<dbReference type="Proteomes" id="UP001152872">
    <property type="component" value="Unassembled WGS sequence"/>
</dbReference>
<protein>
    <submittedName>
        <fullName evidence="1">Uncharacterized protein</fullName>
    </submittedName>
</protein>
<dbReference type="RefSeq" id="WP_100228977.1">
    <property type="nucleotide sequence ID" value="NZ_VBTY01000185.1"/>
</dbReference>
<name>A0A9X4MEP9_9CYAN</name>
<evidence type="ECO:0000313" key="2">
    <source>
        <dbReference type="Proteomes" id="UP001152872"/>
    </source>
</evidence>
<evidence type="ECO:0000313" key="1">
    <source>
        <dbReference type="EMBL" id="MDG3496436.1"/>
    </source>
</evidence>
<dbReference type="EMBL" id="VBTY01000185">
    <property type="protein sequence ID" value="MDG3496436.1"/>
    <property type="molecule type" value="Genomic_DNA"/>
</dbReference>
<keyword evidence="2" id="KW-1185">Reference proteome</keyword>
<reference evidence="1" key="1">
    <citation type="submission" date="2019-05" db="EMBL/GenBank/DDBJ databases">
        <title>Whole genome sequencing of Pseudanabaena catenata USMAC16.</title>
        <authorList>
            <person name="Khan Z."/>
            <person name="Omar W.M."/>
            <person name="Convey P."/>
            <person name="Merican F."/>
            <person name="Najimudin N."/>
        </authorList>
    </citation>
    <scope>NUCLEOTIDE SEQUENCE</scope>
    <source>
        <strain evidence="1">USMAC16</strain>
    </source>
</reference>